<feature type="compositionally biased region" description="Basic and acidic residues" evidence="1">
    <location>
        <begin position="19"/>
        <end position="33"/>
    </location>
</feature>
<reference evidence="3" key="1">
    <citation type="submission" date="2020-12" db="EMBL/GenBank/DDBJ databases">
        <title>Pontibaca salina gen. nov., sp. nov., isolated from marine sediment.</title>
        <authorList>
            <person name="Bo J."/>
            <person name="Wang S."/>
            <person name="Song X."/>
            <person name="Du Z."/>
        </authorList>
    </citation>
    <scope>NUCLEOTIDE SEQUENCE</scope>
    <source>
        <strain evidence="3">S1109L</strain>
    </source>
</reference>
<dbReference type="Pfam" id="PF02120">
    <property type="entry name" value="Flg_hook"/>
    <property type="match status" value="1"/>
</dbReference>
<name>A0A934HJN6_9RHOB</name>
<evidence type="ECO:0000313" key="4">
    <source>
        <dbReference type="Proteomes" id="UP000613255"/>
    </source>
</evidence>
<keyword evidence="3" id="KW-0969">Cilium</keyword>
<keyword evidence="4" id="KW-1185">Reference proteome</keyword>
<gene>
    <name evidence="3" type="ORF">JAO82_05700</name>
</gene>
<feature type="domain" description="Flagellar hook-length control protein-like C-terminal" evidence="2">
    <location>
        <begin position="207"/>
        <end position="284"/>
    </location>
</feature>
<accession>A0A934HJN6</accession>
<proteinExistence type="predicted"/>
<keyword evidence="3" id="KW-0966">Cell projection</keyword>
<organism evidence="3 4">
    <name type="scientific">Pontibaca salina</name>
    <dbReference type="NCBI Taxonomy" id="2795731"/>
    <lineage>
        <taxon>Bacteria</taxon>
        <taxon>Pseudomonadati</taxon>
        <taxon>Pseudomonadota</taxon>
        <taxon>Alphaproteobacteria</taxon>
        <taxon>Rhodobacterales</taxon>
        <taxon>Roseobacteraceae</taxon>
        <taxon>Pontibaca</taxon>
    </lineage>
</organism>
<evidence type="ECO:0000313" key="3">
    <source>
        <dbReference type="EMBL" id="MBI6629373.1"/>
    </source>
</evidence>
<feature type="region of interest" description="Disordered" evidence="1">
    <location>
        <begin position="279"/>
        <end position="308"/>
    </location>
</feature>
<evidence type="ECO:0000259" key="2">
    <source>
        <dbReference type="Pfam" id="PF02120"/>
    </source>
</evidence>
<dbReference type="CDD" id="cd17470">
    <property type="entry name" value="T3SS_Flik_C"/>
    <property type="match status" value="1"/>
</dbReference>
<dbReference type="InterPro" id="IPR021136">
    <property type="entry name" value="Flagellar_hook_control-like_C"/>
</dbReference>
<dbReference type="Proteomes" id="UP000613255">
    <property type="component" value="Unassembled WGS sequence"/>
</dbReference>
<dbReference type="InterPro" id="IPR038610">
    <property type="entry name" value="FliK-like_C_sf"/>
</dbReference>
<feature type="compositionally biased region" description="Basic and acidic residues" evidence="1">
    <location>
        <begin position="49"/>
        <end position="62"/>
    </location>
</feature>
<dbReference type="EMBL" id="JAEIJD010000003">
    <property type="protein sequence ID" value="MBI6629373.1"/>
    <property type="molecule type" value="Genomic_DNA"/>
</dbReference>
<comment type="caution">
    <text evidence="3">The sequence shown here is derived from an EMBL/GenBank/DDBJ whole genome shotgun (WGS) entry which is preliminary data.</text>
</comment>
<dbReference type="AlphaFoldDB" id="A0A934HJN6"/>
<dbReference type="Gene3D" id="3.30.750.140">
    <property type="match status" value="1"/>
</dbReference>
<sequence>MLIVSTSALNSGAAAATAKESDGSRTGAPHDFDTFLDTIGEGDSPATDLHGDEQAGTEDHITAESSEDSEEDSSLVCADKSPAGAWMNQSHGLQMADLKRIAQFGLSGDGIAPEADQRVALGNIADMLPAENPATSLIGVKNREGAENSLVGHVIPSVLRKAEIPEFAQSNPVFATLPLRGEAVAEPSTLNALTVAQPVRQTAEAIEMLMRQPDKRVEISLNPEELGRVRLALSRTEHGMTLAIMADRPETLDLMRRHIDQLAAELHRLGYSDFGFSFGGNSPEGRDRENPKRQHPHNSALPADRAQSAVIFNRPMTDGLDLRL</sequence>
<feature type="region of interest" description="Disordered" evidence="1">
    <location>
        <begin position="1"/>
        <end position="76"/>
    </location>
</feature>
<feature type="compositionally biased region" description="Low complexity" evidence="1">
    <location>
        <begin position="1"/>
        <end position="18"/>
    </location>
</feature>
<keyword evidence="3" id="KW-0282">Flagellum</keyword>
<protein>
    <submittedName>
        <fullName evidence="3">Flagellar hook-length control protein FliK</fullName>
    </submittedName>
</protein>
<evidence type="ECO:0000256" key="1">
    <source>
        <dbReference type="SAM" id="MobiDB-lite"/>
    </source>
</evidence>